<feature type="domain" description="PPM-type phosphatase" evidence="1">
    <location>
        <begin position="1"/>
        <end position="191"/>
    </location>
</feature>
<gene>
    <name evidence="2" type="ORF">AK812_SmicGene43277</name>
</gene>
<dbReference type="InterPro" id="IPR001932">
    <property type="entry name" value="PPM-type_phosphatase-like_dom"/>
</dbReference>
<dbReference type="Proteomes" id="UP000186817">
    <property type="component" value="Unassembled WGS sequence"/>
</dbReference>
<evidence type="ECO:0000259" key="1">
    <source>
        <dbReference type="PROSITE" id="PS51746"/>
    </source>
</evidence>
<organism evidence="2 3">
    <name type="scientific">Symbiodinium microadriaticum</name>
    <name type="common">Dinoflagellate</name>
    <name type="synonym">Zooxanthella microadriatica</name>
    <dbReference type="NCBI Taxonomy" id="2951"/>
    <lineage>
        <taxon>Eukaryota</taxon>
        <taxon>Sar</taxon>
        <taxon>Alveolata</taxon>
        <taxon>Dinophyceae</taxon>
        <taxon>Suessiales</taxon>
        <taxon>Symbiodiniaceae</taxon>
        <taxon>Symbiodinium</taxon>
    </lineage>
</organism>
<reference evidence="2 3" key="1">
    <citation type="submission" date="2016-02" db="EMBL/GenBank/DDBJ databases">
        <title>Genome analysis of coral dinoflagellate symbionts highlights evolutionary adaptations to a symbiotic lifestyle.</title>
        <authorList>
            <person name="Aranda M."/>
            <person name="Li Y."/>
            <person name="Liew Y.J."/>
            <person name="Baumgarten S."/>
            <person name="Simakov O."/>
            <person name="Wilson M."/>
            <person name="Piel J."/>
            <person name="Ashoor H."/>
            <person name="Bougouffa S."/>
            <person name="Bajic V.B."/>
            <person name="Ryu T."/>
            <person name="Ravasi T."/>
            <person name="Bayer T."/>
            <person name="Micklem G."/>
            <person name="Kim H."/>
            <person name="Bhak J."/>
            <person name="Lajeunesse T.C."/>
            <person name="Voolstra C.R."/>
        </authorList>
    </citation>
    <scope>NUCLEOTIDE SEQUENCE [LARGE SCALE GENOMIC DNA]</scope>
    <source>
        <strain evidence="2 3">CCMP2467</strain>
    </source>
</reference>
<name>A0A1Q9C1G2_SYMMI</name>
<dbReference type="OrthoDB" id="10264738at2759"/>
<evidence type="ECO:0000313" key="3">
    <source>
        <dbReference type="Proteomes" id="UP000186817"/>
    </source>
</evidence>
<dbReference type="InterPro" id="IPR036457">
    <property type="entry name" value="PPM-type-like_dom_sf"/>
</dbReference>
<accession>A0A1Q9C1G2</accession>
<dbReference type="AlphaFoldDB" id="A0A1Q9C1G2"/>
<protein>
    <recommendedName>
        <fullName evidence="1">PPM-type phosphatase domain-containing protein</fullName>
    </recommendedName>
</protein>
<proteinExistence type="predicted"/>
<sequence length="376" mass="40594">MGAHMLWHRLKGQAPGLAMSRGLGDTLGKACGLSPEATAHEMMLVPKEDVVLVVGSDGVFDVLSDAEVLHCCRQFIDSQEATKAAEVVTASARRVWQQRGAYVDAKAKLAEWEALPAERKRGCVILAVLVHNASVRRILVKPRLVSHISGQDDSGGDWTQALDHHPLGNVMKKAFGSYSKKDDSSLVIAPQRLAVVPLPPKPDMNWGWKGHFAYGDTKVGDCAFREGGVFSFISVDCGLRVGDREGDSRVTSDVKCEDEDLQAKLGGEVASNNPDILDDQKSDEPTTTLEVSNCTDEPVQVKIFEPGHSNAAARLFRSAMAEGTISPATNRVFTLKASKDGSETDLDVEIRIGNKKAKCEVVGDQVIFVDGLMGDN</sequence>
<dbReference type="Gene3D" id="3.60.40.10">
    <property type="entry name" value="PPM-type phosphatase domain"/>
    <property type="match status" value="1"/>
</dbReference>
<evidence type="ECO:0000313" key="2">
    <source>
        <dbReference type="EMBL" id="OLP76755.1"/>
    </source>
</evidence>
<dbReference type="PROSITE" id="PS51746">
    <property type="entry name" value="PPM_2"/>
    <property type="match status" value="1"/>
</dbReference>
<dbReference type="EMBL" id="LSRX01001933">
    <property type="protein sequence ID" value="OLP76755.1"/>
    <property type="molecule type" value="Genomic_DNA"/>
</dbReference>
<dbReference type="SUPFAM" id="SSF81606">
    <property type="entry name" value="PP2C-like"/>
    <property type="match status" value="1"/>
</dbReference>
<comment type="caution">
    <text evidence="2">The sequence shown here is derived from an EMBL/GenBank/DDBJ whole genome shotgun (WGS) entry which is preliminary data.</text>
</comment>
<dbReference type="Pfam" id="PF00481">
    <property type="entry name" value="PP2C"/>
    <property type="match status" value="1"/>
</dbReference>
<keyword evidence="3" id="KW-1185">Reference proteome</keyword>